<reference evidence="2 4" key="2">
    <citation type="submission" date="2016-10" db="EMBL/GenBank/DDBJ databases">
        <authorList>
            <person name="de Groot N.N."/>
        </authorList>
    </citation>
    <scope>NUCLEOTIDE SEQUENCE [LARGE SCALE GENOMIC DNA]</scope>
    <source>
        <strain evidence="2 4">DSM 2895</strain>
    </source>
</reference>
<dbReference type="EMBL" id="FNED01000009">
    <property type="protein sequence ID" value="SDI92008.1"/>
    <property type="molecule type" value="Genomic_DNA"/>
</dbReference>
<dbReference type="STRING" id="47500.AF333_04565"/>
<name>A0A0D1YF21_ANEMI</name>
<reference evidence="1 3" key="1">
    <citation type="submission" date="2015-07" db="EMBL/GenBank/DDBJ databases">
        <title>Fjat-14205 dsm 2895.</title>
        <authorList>
            <person name="Liu B."/>
            <person name="Wang J."/>
            <person name="Zhu Y."/>
            <person name="Liu G."/>
            <person name="Chen Q."/>
            <person name="Chen Z."/>
            <person name="Lan J."/>
            <person name="Che J."/>
            <person name="Ge C."/>
            <person name="Shi H."/>
            <person name="Pan Z."/>
            <person name="Liu X."/>
        </authorList>
    </citation>
    <scope>NUCLEOTIDE SEQUENCE [LARGE SCALE GENOMIC DNA]</scope>
    <source>
        <strain evidence="1 3">DSM 2895</strain>
    </source>
</reference>
<protein>
    <submittedName>
        <fullName evidence="1">Uncharacterized protein</fullName>
    </submittedName>
</protein>
<dbReference type="Proteomes" id="UP000037269">
    <property type="component" value="Unassembled WGS sequence"/>
</dbReference>
<sequence length="102" mass="11801">MEFLQKVKVNRFAENVRKYGPCPWGSGTWKSHYRKVETKENKKKDTEFVVIGTTCLNEGYSEWLGGDDGNGFKMMDRIKVYIVASGLGRRYKVLPEDMEVVE</sequence>
<evidence type="ECO:0000313" key="1">
    <source>
        <dbReference type="EMBL" id="KON94867.1"/>
    </source>
</evidence>
<gene>
    <name evidence="1" type="ORF">AF333_04565</name>
    <name evidence="2" type="ORF">SAMN04487909_10994</name>
</gene>
<dbReference type="AlphaFoldDB" id="A0A0D1YF21"/>
<dbReference type="Proteomes" id="UP000182836">
    <property type="component" value="Unassembled WGS sequence"/>
</dbReference>
<evidence type="ECO:0000313" key="4">
    <source>
        <dbReference type="Proteomes" id="UP000182836"/>
    </source>
</evidence>
<accession>A0A0D1YF21</accession>
<proteinExistence type="predicted"/>
<keyword evidence="3" id="KW-1185">Reference proteome</keyword>
<evidence type="ECO:0000313" key="3">
    <source>
        <dbReference type="Proteomes" id="UP000037269"/>
    </source>
</evidence>
<dbReference type="EMBL" id="LGUG01000004">
    <property type="protein sequence ID" value="KON94867.1"/>
    <property type="molecule type" value="Genomic_DNA"/>
</dbReference>
<evidence type="ECO:0000313" key="2">
    <source>
        <dbReference type="EMBL" id="SDI92008.1"/>
    </source>
</evidence>
<organism evidence="1 3">
    <name type="scientific">Aneurinibacillus migulanus</name>
    <name type="common">Bacillus migulanus</name>
    <dbReference type="NCBI Taxonomy" id="47500"/>
    <lineage>
        <taxon>Bacteria</taxon>
        <taxon>Bacillati</taxon>
        <taxon>Bacillota</taxon>
        <taxon>Bacilli</taxon>
        <taxon>Bacillales</taxon>
        <taxon>Paenibacillaceae</taxon>
        <taxon>Aneurinibacillus group</taxon>
        <taxon>Aneurinibacillus</taxon>
    </lineage>
</organism>
<dbReference type="GeneID" id="42304481"/>
<dbReference type="PATRIC" id="fig|47500.8.peg.5482"/>
<dbReference type="RefSeq" id="WP_043065055.1">
    <property type="nucleotide sequence ID" value="NZ_BJOA01000067.1"/>
</dbReference>